<evidence type="ECO:0000313" key="10">
    <source>
        <dbReference type="EMBL" id="NYJ01407.1"/>
    </source>
</evidence>
<dbReference type="FunFam" id="1.20.58.480:FF:000001">
    <property type="entry name" value="Tryptophan 2,3-dioxygenase"/>
    <property type="match status" value="1"/>
</dbReference>
<dbReference type="Gene3D" id="1.20.58.480">
    <property type="match status" value="1"/>
</dbReference>
<evidence type="ECO:0000256" key="9">
    <source>
        <dbReference type="HAMAP-Rule" id="MF_01972"/>
    </source>
</evidence>
<name>A0A853C2K2_9ACTN</name>
<evidence type="ECO:0000256" key="2">
    <source>
        <dbReference type="ARBA" id="ARBA00022617"/>
    </source>
</evidence>
<dbReference type="Pfam" id="PF03301">
    <property type="entry name" value="Trp_dioxygenase"/>
    <property type="match status" value="1"/>
</dbReference>
<dbReference type="SUPFAM" id="SSF140959">
    <property type="entry name" value="Indolic compounds 2,3-dioxygenase-like"/>
    <property type="match status" value="1"/>
</dbReference>
<evidence type="ECO:0000313" key="11">
    <source>
        <dbReference type="Proteomes" id="UP000530424"/>
    </source>
</evidence>
<dbReference type="GO" id="GO:0020037">
    <property type="term" value="F:heme binding"/>
    <property type="evidence" value="ECO:0007669"/>
    <property type="project" value="UniProtKB-UniRule"/>
</dbReference>
<keyword evidence="2 9" id="KW-0349">Heme</keyword>
<proteinExistence type="inferred from homology"/>
<dbReference type="GO" id="GO:0046872">
    <property type="term" value="F:metal ion binding"/>
    <property type="evidence" value="ECO:0007669"/>
    <property type="project" value="UniProtKB-KW"/>
</dbReference>
<dbReference type="PANTHER" id="PTHR10138:SF0">
    <property type="entry name" value="TRYPTOPHAN 2,3-DIOXYGENASE"/>
    <property type="match status" value="1"/>
</dbReference>
<sequence length="284" mass="32345">MSIEDGVRPFEEGVRTDFEGRMSYAGYLDLDRLLSAQHPLSDPAHHDELLFIIQHQTTELWLKLIVHELRAARAFLDDDELSRARKSLARVKHILHSMTDQWSVLATLTPSEYAEFRGVLGSSSGFQSAQYRAVEFLLGNKHGRMLEVFRSDAKAHALLSELLDSPTVYDAFLRLVARRGLAVPAEVLERDVSAAWVEHPELVQVFREVYSDTTTHWELYETSEDLVDLEDAFQLWRFRHLRTVQRTIGFKTGTGGSSGVAFLRRALDLTFFPELISVRTEIGA</sequence>
<dbReference type="EC" id="1.13.11.11" evidence="9"/>
<dbReference type="InterPro" id="IPR037217">
    <property type="entry name" value="Trp/Indoleamine_2_3_dOase-like"/>
</dbReference>
<dbReference type="GO" id="GO:0004833">
    <property type="term" value="F:L-tryptophan 2,3-dioxygenase activity"/>
    <property type="evidence" value="ECO:0007669"/>
    <property type="project" value="UniProtKB-UniRule"/>
</dbReference>
<dbReference type="GO" id="GO:0019442">
    <property type="term" value="P:L-tryptophan catabolic process to acetyl-CoA"/>
    <property type="evidence" value="ECO:0007669"/>
    <property type="project" value="TreeGrafter"/>
</dbReference>
<feature type="binding site" evidence="9">
    <location>
        <position position="113"/>
    </location>
    <ligand>
        <name>substrate</name>
    </ligand>
</feature>
<keyword evidence="5 9" id="KW-0560">Oxidoreductase</keyword>
<keyword evidence="7 9" id="KW-0823">Tryptophan catabolism</keyword>
<accession>A0A853C2K2</accession>
<comment type="similarity">
    <text evidence="9">Belongs to the tryptophan 2,3-dioxygenase family.</text>
</comment>
<keyword evidence="6 9" id="KW-0408">Iron</keyword>
<gene>
    <name evidence="9" type="primary">kynA</name>
    <name evidence="10" type="ORF">HNR19_002105</name>
</gene>
<keyword evidence="11" id="KW-1185">Reference proteome</keyword>
<protein>
    <recommendedName>
        <fullName evidence="9">Tryptophan 2,3-dioxygenase</fullName>
        <shortName evidence="9">TDO</shortName>
        <ecNumber evidence="9">1.13.11.11</ecNumber>
    </recommendedName>
    <alternativeName>
        <fullName evidence="9">Tryptamin 2,3-dioxygenase</fullName>
    </alternativeName>
    <alternativeName>
        <fullName evidence="9">Tryptophan oxygenase</fullName>
        <shortName evidence="9">TO</shortName>
        <shortName evidence="9">TRPO</shortName>
    </alternativeName>
    <alternativeName>
        <fullName evidence="9">Tryptophan pyrrolase</fullName>
    </alternativeName>
    <alternativeName>
        <fullName evidence="9">Tryptophanase</fullName>
    </alternativeName>
</protein>
<dbReference type="Proteomes" id="UP000530424">
    <property type="component" value="Unassembled WGS sequence"/>
</dbReference>
<evidence type="ECO:0000256" key="1">
    <source>
        <dbReference type="ARBA" id="ARBA00011881"/>
    </source>
</evidence>
<feature type="binding site" evidence="9">
    <location>
        <position position="254"/>
    </location>
    <ligand>
        <name>substrate</name>
    </ligand>
</feature>
<evidence type="ECO:0000256" key="8">
    <source>
        <dbReference type="ARBA" id="ARBA00050412"/>
    </source>
</evidence>
<evidence type="ECO:0000256" key="5">
    <source>
        <dbReference type="ARBA" id="ARBA00023002"/>
    </source>
</evidence>
<comment type="function">
    <text evidence="9">Heme-dependent dioxygenase that catalyzes the oxidative cleavage of the L-tryptophan (L-Trp) pyrrole ring and converts L-tryptophan to N-formyl-L-kynurenine. Catalyzes the oxidative cleavage of the indole moiety.</text>
</comment>
<evidence type="ECO:0000256" key="3">
    <source>
        <dbReference type="ARBA" id="ARBA00022723"/>
    </source>
</evidence>
<dbReference type="UniPathway" id="UPA00333">
    <property type="reaction ID" value="UER00453"/>
</dbReference>
<dbReference type="GO" id="GO:0019441">
    <property type="term" value="P:L-tryptophan catabolic process to kynurenine"/>
    <property type="evidence" value="ECO:0007669"/>
    <property type="project" value="UniProtKB-UniRule"/>
</dbReference>
<dbReference type="PANTHER" id="PTHR10138">
    <property type="entry name" value="TRYPTOPHAN 2,3-DIOXYGENASE"/>
    <property type="match status" value="1"/>
</dbReference>
<dbReference type="RefSeq" id="WP_343047143.1">
    <property type="nucleotide sequence ID" value="NZ_JACCFP010000001.1"/>
</dbReference>
<evidence type="ECO:0000256" key="7">
    <source>
        <dbReference type="ARBA" id="ARBA00023079"/>
    </source>
</evidence>
<organism evidence="10 11">
    <name type="scientific">Nocardioides thalensis</name>
    <dbReference type="NCBI Taxonomy" id="1914755"/>
    <lineage>
        <taxon>Bacteria</taxon>
        <taxon>Bacillati</taxon>
        <taxon>Actinomycetota</taxon>
        <taxon>Actinomycetes</taxon>
        <taxon>Propionibacteriales</taxon>
        <taxon>Nocardioidaceae</taxon>
        <taxon>Nocardioides</taxon>
    </lineage>
</organism>
<comment type="pathway">
    <text evidence="9">Amino-acid degradation; L-tryptophan degradation via kynurenine pathway; L-kynurenine from L-tryptophan: step 1/2.</text>
</comment>
<evidence type="ECO:0000256" key="6">
    <source>
        <dbReference type="ARBA" id="ARBA00023004"/>
    </source>
</evidence>
<dbReference type="HAMAP" id="MF_01972">
    <property type="entry name" value="T23O"/>
    <property type="match status" value="1"/>
</dbReference>
<comment type="catalytic activity">
    <reaction evidence="8 9">
        <text>L-tryptophan + O2 = N-formyl-L-kynurenine</text>
        <dbReference type="Rhea" id="RHEA:24536"/>
        <dbReference type="ChEBI" id="CHEBI:15379"/>
        <dbReference type="ChEBI" id="CHEBI:57912"/>
        <dbReference type="ChEBI" id="CHEBI:58629"/>
        <dbReference type="EC" id="1.13.11.11"/>
    </reaction>
</comment>
<comment type="caution">
    <text evidence="10">The sequence shown here is derived from an EMBL/GenBank/DDBJ whole genome shotgun (WGS) entry which is preliminary data.</text>
</comment>
<keyword evidence="4 9" id="KW-0223">Dioxygenase</keyword>
<comment type="subunit">
    <text evidence="1 9">Homotetramer.</text>
</comment>
<feature type="binding site" evidence="9">
    <location>
        <position position="117"/>
    </location>
    <ligand>
        <name>substrate</name>
    </ligand>
</feature>
<dbReference type="EMBL" id="JACCFP010000001">
    <property type="protein sequence ID" value="NYJ01407.1"/>
    <property type="molecule type" value="Genomic_DNA"/>
</dbReference>
<reference evidence="10 11" key="1">
    <citation type="submission" date="2020-07" db="EMBL/GenBank/DDBJ databases">
        <title>Sequencing the genomes of 1000 actinobacteria strains.</title>
        <authorList>
            <person name="Klenk H.-P."/>
        </authorList>
    </citation>
    <scope>NUCLEOTIDE SEQUENCE [LARGE SCALE GENOMIC DNA]</scope>
    <source>
        <strain evidence="10 11">DSM 103833</strain>
    </source>
</reference>
<dbReference type="AlphaFoldDB" id="A0A853C2K2"/>
<feature type="binding site" evidence="9">
    <location>
        <begin position="51"/>
        <end position="55"/>
    </location>
    <ligand>
        <name>substrate</name>
    </ligand>
</feature>
<feature type="binding site" description="axial binding residue" evidence="9">
    <location>
        <position position="240"/>
    </location>
    <ligand>
        <name>heme</name>
        <dbReference type="ChEBI" id="CHEBI:30413"/>
    </ligand>
    <ligandPart>
        <name>Fe</name>
        <dbReference type="ChEBI" id="CHEBI:18248"/>
    </ligandPart>
</feature>
<dbReference type="InterPro" id="IPR004981">
    <property type="entry name" value="Trp_2_3_dOase"/>
</dbReference>
<keyword evidence="3 9" id="KW-0479">Metal-binding</keyword>
<evidence type="ECO:0000256" key="4">
    <source>
        <dbReference type="ARBA" id="ARBA00022964"/>
    </source>
</evidence>
<comment type="cofactor">
    <cofactor evidence="9">
        <name>heme</name>
        <dbReference type="ChEBI" id="CHEBI:30413"/>
    </cofactor>
    <text evidence="9">Binds 1 heme group per subunit.</text>
</comment>